<accession>A0AAD6ZFL1</accession>
<dbReference type="Proteomes" id="UP001218218">
    <property type="component" value="Unassembled WGS sequence"/>
</dbReference>
<reference evidence="1" key="1">
    <citation type="submission" date="2023-03" db="EMBL/GenBank/DDBJ databases">
        <title>Massive genome expansion in bonnet fungi (Mycena s.s.) driven by repeated elements and novel gene families across ecological guilds.</title>
        <authorList>
            <consortium name="Lawrence Berkeley National Laboratory"/>
            <person name="Harder C.B."/>
            <person name="Miyauchi S."/>
            <person name="Viragh M."/>
            <person name="Kuo A."/>
            <person name="Thoen E."/>
            <person name="Andreopoulos B."/>
            <person name="Lu D."/>
            <person name="Skrede I."/>
            <person name="Drula E."/>
            <person name="Henrissat B."/>
            <person name="Morin E."/>
            <person name="Kohler A."/>
            <person name="Barry K."/>
            <person name="LaButti K."/>
            <person name="Morin E."/>
            <person name="Salamov A."/>
            <person name="Lipzen A."/>
            <person name="Mereny Z."/>
            <person name="Hegedus B."/>
            <person name="Baldrian P."/>
            <person name="Stursova M."/>
            <person name="Weitz H."/>
            <person name="Taylor A."/>
            <person name="Grigoriev I.V."/>
            <person name="Nagy L.G."/>
            <person name="Martin F."/>
            <person name="Kauserud H."/>
        </authorList>
    </citation>
    <scope>NUCLEOTIDE SEQUENCE</scope>
    <source>
        <strain evidence="1">CBHHK002</strain>
    </source>
</reference>
<comment type="caution">
    <text evidence="1">The sequence shown here is derived from an EMBL/GenBank/DDBJ whole genome shotgun (WGS) entry which is preliminary data.</text>
</comment>
<name>A0AAD6ZFL1_9AGAR</name>
<keyword evidence="2" id="KW-1185">Reference proteome</keyword>
<proteinExistence type="predicted"/>
<dbReference type="EMBL" id="JARIHO010000052">
    <property type="protein sequence ID" value="KAJ7321023.1"/>
    <property type="molecule type" value="Genomic_DNA"/>
</dbReference>
<evidence type="ECO:0000313" key="1">
    <source>
        <dbReference type="EMBL" id="KAJ7321023.1"/>
    </source>
</evidence>
<evidence type="ECO:0000313" key="2">
    <source>
        <dbReference type="Proteomes" id="UP001218218"/>
    </source>
</evidence>
<sequence>MSDIANPPEKYQCSRLCYQRKTLVEYKTTLNGGRAKTCLMCQRQAREGARKRKADSDNDKSNDDELGVLGLVEFINVLTQQDDNLELDARVEISSLAGTGREKADQLALLIWKKMKYRFVYHSKYDRSKSDRTRFMYHCAQNQKRQHKLEKSEHEGAKHRDKIAMDSFDCHGWLHITLHNSDNIVLVKISHRDDHIPYWCIDVPAHVTEFLWDEVLKTYPRLSFTRRAIFSMWPENSAKEWKLDADELVSANILLNKFRSLNPLTGENEGLYSVEPIPLAPEHGFTAIAFALPRLLREVGGRIRELSLDSAWNTNGSRYEIYALLGEFMGLGCPLVIFLSSRIPGALPVGKND</sequence>
<dbReference type="AlphaFoldDB" id="A0AAD6ZFL1"/>
<protein>
    <submittedName>
        <fullName evidence="1">Uncharacterized protein</fullName>
    </submittedName>
</protein>
<organism evidence="1 2">
    <name type="scientific">Mycena albidolilacea</name>
    <dbReference type="NCBI Taxonomy" id="1033008"/>
    <lineage>
        <taxon>Eukaryota</taxon>
        <taxon>Fungi</taxon>
        <taxon>Dikarya</taxon>
        <taxon>Basidiomycota</taxon>
        <taxon>Agaricomycotina</taxon>
        <taxon>Agaricomycetes</taxon>
        <taxon>Agaricomycetidae</taxon>
        <taxon>Agaricales</taxon>
        <taxon>Marasmiineae</taxon>
        <taxon>Mycenaceae</taxon>
        <taxon>Mycena</taxon>
    </lineage>
</organism>
<gene>
    <name evidence="1" type="ORF">DFH08DRAFT_970322</name>
</gene>